<dbReference type="KEGG" id="ruf:TH63_15530"/>
<reference evidence="3 4" key="1">
    <citation type="submission" date="2015-01" db="EMBL/GenBank/DDBJ databases">
        <title>Rufibacter sp./DG31D/ whole genome sequencing.</title>
        <authorList>
            <person name="Kim M.K."/>
            <person name="Srinivasan S."/>
            <person name="Lee J.-J."/>
        </authorList>
    </citation>
    <scope>NUCLEOTIDE SEQUENCE [LARGE SCALE GENOMIC DNA]</scope>
    <source>
        <strain evidence="3 4">DG31D</strain>
    </source>
</reference>
<keyword evidence="4" id="KW-1185">Reference proteome</keyword>
<name>A0A0H4VRY3_9BACT</name>
<keyword evidence="1" id="KW-0472">Membrane</keyword>
<sequence>MKSYRTYALALGVLFAAFVAVEYYRPKPISWQETFSNKDKIPYGTYVLYEVLPDLFKNQPVSMVRLPVVNQVEEKEAQKKDSGATKVNYVFVNSEMKLGSQDLQALLRFAGRGGQVFISAHRFPSRLEKALGVKTRFSKKTKQDSLGLVFTHPQLANNKPVYYAWEKVDNTITLDSSAFKTTVLGRNTAGDTNFVQVHYGKGSFYLSSVPLAFTNYYVISPQESTYAAQALSHLPVAPVWWDEYQKQGPVGENSVFRVLLEHEALTWAYYIALGSLLLFVLFESKRTQRIIPILEKPRNTTLEFVKVIGSLYFNHRDHHVIAEKKVNYFLEYLRLHYFEATSTLDQDLETRIAHKSGVEEKEIAELFRIIRHVKSSDSLQEQILWQLNKKLESFYRQASR</sequence>
<dbReference type="Proteomes" id="UP000036458">
    <property type="component" value="Chromosome"/>
</dbReference>
<protein>
    <recommendedName>
        <fullName evidence="2">DUF4350 domain-containing protein</fullName>
    </recommendedName>
</protein>
<organism evidence="3 4">
    <name type="scientific">Rufibacter radiotolerans</name>
    <dbReference type="NCBI Taxonomy" id="1379910"/>
    <lineage>
        <taxon>Bacteria</taxon>
        <taxon>Pseudomonadati</taxon>
        <taxon>Bacteroidota</taxon>
        <taxon>Cytophagia</taxon>
        <taxon>Cytophagales</taxon>
        <taxon>Hymenobacteraceae</taxon>
        <taxon>Rufibacter</taxon>
    </lineage>
</organism>
<evidence type="ECO:0000313" key="4">
    <source>
        <dbReference type="Proteomes" id="UP000036458"/>
    </source>
</evidence>
<dbReference type="RefSeq" id="WP_048921746.1">
    <property type="nucleotide sequence ID" value="NZ_CP010777.1"/>
</dbReference>
<gene>
    <name evidence="3" type="ORF">TH63_15530</name>
</gene>
<dbReference type="InterPro" id="IPR025646">
    <property type="entry name" value="DUF4350"/>
</dbReference>
<evidence type="ECO:0000259" key="2">
    <source>
        <dbReference type="Pfam" id="PF14258"/>
    </source>
</evidence>
<feature type="domain" description="DUF4350" evidence="2">
    <location>
        <begin position="38"/>
        <end position="229"/>
    </location>
</feature>
<feature type="transmembrane region" description="Helical" evidence="1">
    <location>
        <begin position="264"/>
        <end position="282"/>
    </location>
</feature>
<evidence type="ECO:0000313" key="3">
    <source>
        <dbReference type="EMBL" id="AKQ46712.1"/>
    </source>
</evidence>
<dbReference type="PATRIC" id="fig|1379910.4.peg.3384"/>
<evidence type="ECO:0000256" key="1">
    <source>
        <dbReference type="SAM" id="Phobius"/>
    </source>
</evidence>
<dbReference type="AlphaFoldDB" id="A0A0H4VRY3"/>
<accession>A0A0H4VRY3</accession>
<keyword evidence="1" id="KW-1133">Transmembrane helix</keyword>
<proteinExistence type="predicted"/>
<dbReference type="Pfam" id="PF14258">
    <property type="entry name" value="DUF4350"/>
    <property type="match status" value="1"/>
</dbReference>
<keyword evidence="1" id="KW-0812">Transmembrane</keyword>
<dbReference type="STRING" id="1379910.TH63_15530"/>
<dbReference type="OrthoDB" id="1111222at2"/>
<dbReference type="EMBL" id="CP010777">
    <property type="protein sequence ID" value="AKQ46712.1"/>
    <property type="molecule type" value="Genomic_DNA"/>
</dbReference>